<dbReference type="Proteomes" id="UP000000262">
    <property type="component" value="Chromosome"/>
</dbReference>
<dbReference type="KEGG" id="iho:Igni_0239"/>
<feature type="compositionally biased region" description="Basic residues" evidence="1">
    <location>
        <begin position="34"/>
        <end position="46"/>
    </location>
</feature>
<dbReference type="OrthoDB" id="18600at2157"/>
<dbReference type="HOGENOM" id="CLU_084972_0_0_2"/>
<gene>
    <name evidence="2" type="ordered locus">Igni_0239</name>
</gene>
<accession>A8A921</accession>
<organism evidence="2 3">
    <name type="scientific">Ignicoccus hospitalis (strain KIN4/I / DSM 18386 / JCM 14125)</name>
    <dbReference type="NCBI Taxonomy" id="453591"/>
    <lineage>
        <taxon>Archaea</taxon>
        <taxon>Thermoproteota</taxon>
        <taxon>Thermoprotei</taxon>
        <taxon>Desulfurococcales</taxon>
        <taxon>Desulfurococcaceae</taxon>
        <taxon>Ignicoccus</taxon>
    </lineage>
</organism>
<dbReference type="eggNOG" id="arCOG04160">
    <property type="taxonomic scope" value="Archaea"/>
</dbReference>
<protein>
    <submittedName>
        <fullName evidence="2">Uncharacterized protein</fullName>
    </submittedName>
</protein>
<reference evidence="2 3" key="1">
    <citation type="journal article" date="2008" name="Genome Biol.">
        <title>A genomic analysis of the archaeal system Ignicoccus hospitalis-Nanoarchaeum equitans.</title>
        <authorList>
            <person name="Podar M."/>
            <person name="Anderson I."/>
            <person name="Makarova K.S."/>
            <person name="Elkins J.G."/>
            <person name="Ivanova N."/>
            <person name="Wall M.A."/>
            <person name="Lykidis A."/>
            <person name="Mavromatis K."/>
            <person name="Sun H."/>
            <person name="Hudson M.E."/>
            <person name="Chen W."/>
            <person name="Deciu C."/>
            <person name="Hutchison D."/>
            <person name="Eads J.R."/>
            <person name="Anderson A."/>
            <person name="Fernandes F."/>
            <person name="Szeto E."/>
            <person name="Lapidus A."/>
            <person name="Kyrpides N.C."/>
            <person name="Saier M.H.Jr."/>
            <person name="Richardson P.M."/>
            <person name="Rachel R."/>
            <person name="Huber H."/>
            <person name="Eisen J.A."/>
            <person name="Koonin E.V."/>
            <person name="Keller M."/>
            <person name="Stetter K.O."/>
        </authorList>
    </citation>
    <scope>NUCLEOTIDE SEQUENCE [LARGE SCALE GENOMIC DNA]</scope>
    <source>
        <strain evidence="3">KIN4/I / DSM 18386 / JCM 14125</strain>
    </source>
</reference>
<proteinExistence type="predicted"/>
<evidence type="ECO:0000256" key="1">
    <source>
        <dbReference type="SAM" id="MobiDB-lite"/>
    </source>
</evidence>
<dbReference type="GeneID" id="5562033"/>
<dbReference type="STRING" id="453591.Igni_0239"/>
<dbReference type="RefSeq" id="WP_011998275.1">
    <property type="nucleotide sequence ID" value="NC_009776.1"/>
</dbReference>
<feature type="region of interest" description="Disordered" evidence="1">
    <location>
        <begin position="1"/>
        <end position="48"/>
    </location>
</feature>
<dbReference type="AlphaFoldDB" id="A8A921"/>
<keyword evidence="3" id="KW-1185">Reference proteome</keyword>
<sequence length="284" mass="31875">MVPGRCLSKKGLRCDPPTFEHPSRRSERWSKLSSKGRRKKSSKVKRRQWDPAKFAEDAAPLVASALGLDSLGLSEDEYVELLRDIIVGLVGDRVTKPKPENIIKNIRRNESRIMSIIAFKLLEVVPEGKLTPEQYEFVAANIGPLVIPVAQRLYKEAKRLGLDVTPLQGAWEEGWRLRGDPGPVGYCPNCGFRAVAPDGSCMVCGKVLDDKELKEAVEFDAKFEEFLETASCNELKEAFKRGTLYVSHASTSLEPQTKWDVEVFLSKKEREALRSAISRRCQPS</sequence>
<feature type="compositionally biased region" description="Basic and acidic residues" evidence="1">
    <location>
        <begin position="21"/>
        <end position="30"/>
    </location>
</feature>
<evidence type="ECO:0000313" key="2">
    <source>
        <dbReference type="EMBL" id="ABU81423.1"/>
    </source>
</evidence>
<name>A8A921_IGNH4</name>
<dbReference type="EMBL" id="CP000816">
    <property type="protein sequence ID" value="ABU81423.1"/>
    <property type="molecule type" value="Genomic_DNA"/>
</dbReference>
<evidence type="ECO:0000313" key="3">
    <source>
        <dbReference type="Proteomes" id="UP000000262"/>
    </source>
</evidence>